<name>A0ABM7LP35_9ACTN</name>
<dbReference type="EMBL" id="AP023356">
    <property type="protein sequence ID" value="BCJ41047.1"/>
    <property type="molecule type" value="Genomic_DNA"/>
</dbReference>
<keyword evidence="2" id="KW-1185">Reference proteome</keyword>
<evidence type="ECO:0000313" key="2">
    <source>
        <dbReference type="Proteomes" id="UP000676967"/>
    </source>
</evidence>
<dbReference type="Proteomes" id="UP000676967">
    <property type="component" value="Chromosome"/>
</dbReference>
<proteinExistence type="predicted"/>
<dbReference type="RefSeq" id="WP_189332576.1">
    <property type="nucleotide sequence ID" value="NZ_AP023356.1"/>
</dbReference>
<gene>
    <name evidence="1" type="ORF">Aiant_17040</name>
</gene>
<accession>A0ABM7LP35</accession>
<evidence type="ECO:0000313" key="1">
    <source>
        <dbReference type="EMBL" id="BCJ41047.1"/>
    </source>
</evidence>
<reference evidence="1 2" key="1">
    <citation type="submission" date="2020-08" db="EMBL/GenBank/DDBJ databases">
        <title>Whole genome shotgun sequence of Actinoplanes ianthinogenes NBRC 13996.</title>
        <authorList>
            <person name="Komaki H."/>
            <person name="Tamura T."/>
        </authorList>
    </citation>
    <scope>NUCLEOTIDE SEQUENCE [LARGE SCALE GENOMIC DNA]</scope>
    <source>
        <strain evidence="1 2">NBRC 13996</strain>
    </source>
</reference>
<protein>
    <submittedName>
        <fullName evidence="1">Uncharacterized protein</fullName>
    </submittedName>
</protein>
<sequence>MSGEDWRERLQSAAAERMTGFQHRDVAAQESSARTLDELRRRELPDDVLVLVMQERLRTEVGLIESGRTGVGAGPAPIRALIADGLRVLDRAEDPEQRAVLAGLLACAEVMAVKADLGPFDGERVRALLPLAESARDGGPDWAESLAQVRTLLRQYDALTARSGTPPPPAPAPSGAAAGDLLIGVMAKLRDGDLAGARALAGEVEGLVDGSEAEPYLRTVRGVLSSLAGHGEMPGIPDIGAGAAGGGQMDVMQVAGAMTVAAASAVQAGQKGDLAGVRSARDALELLVDRVAEGYGPLRARIAALAANVDAALARGLIGDLEAAAHAVRLHERAMRLNGGPRTVEGTDLRIALGEMLRLSGTADLARVRRLGLDALRHPATGAVVEEQAEWVAQVIGWCAADLGSDPGAAEDLVVALDAARNRELGRTAAPVGLGAVRAALGEVDADVLVQVLPGRAVVITVDGSVEVVTSPLLGARIEDLRDWAGQAVLEELLGRCAGVPGRVVVVPFGALGTVRWDESLPVRVARSAGLLTEIGR</sequence>
<organism evidence="1 2">
    <name type="scientific">Actinoplanes ianthinogenes</name>
    <dbReference type="NCBI Taxonomy" id="122358"/>
    <lineage>
        <taxon>Bacteria</taxon>
        <taxon>Bacillati</taxon>
        <taxon>Actinomycetota</taxon>
        <taxon>Actinomycetes</taxon>
        <taxon>Micromonosporales</taxon>
        <taxon>Micromonosporaceae</taxon>
        <taxon>Actinoplanes</taxon>
    </lineage>
</organism>